<accession>A0A841JZW1</accession>
<dbReference type="OrthoDB" id="120080at2"/>
<evidence type="ECO:0000313" key="3">
    <source>
        <dbReference type="Proteomes" id="UP000538666"/>
    </source>
</evidence>
<keyword evidence="2" id="KW-0238">DNA-binding</keyword>
<dbReference type="SUPFAM" id="SSF46785">
    <property type="entry name" value="Winged helix' DNA-binding domain"/>
    <property type="match status" value="1"/>
</dbReference>
<dbReference type="InterPro" id="IPR036390">
    <property type="entry name" value="WH_DNA-bd_sf"/>
</dbReference>
<dbReference type="RefSeq" id="WP_156185866.1">
    <property type="nucleotide sequence ID" value="NZ_JACHEK010000004.1"/>
</dbReference>
<reference evidence="2 3" key="1">
    <citation type="submission" date="2020-08" db="EMBL/GenBank/DDBJ databases">
        <title>Genomic Encyclopedia of Type Strains, Phase IV (KMG-IV): sequencing the most valuable type-strain genomes for metagenomic binning, comparative biology and taxonomic classification.</title>
        <authorList>
            <person name="Goeker M."/>
        </authorList>
    </citation>
    <scope>NUCLEOTIDE SEQUENCE [LARGE SCALE GENOMIC DNA]</scope>
    <source>
        <strain evidence="2 3">DSM 103733</strain>
    </source>
</reference>
<dbReference type="GO" id="GO:0003700">
    <property type="term" value="F:DNA-binding transcription factor activity"/>
    <property type="evidence" value="ECO:0007669"/>
    <property type="project" value="InterPro"/>
</dbReference>
<dbReference type="SMART" id="SM00347">
    <property type="entry name" value="HTH_MARR"/>
    <property type="match status" value="1"/>
</dbReference>
<dbReference type="Pfam" id="PF09339">
    <property type="entry name" value="HTH_IclR"/>
    <property type="match status" value="1"/>
</dbReference>
<protein>
    <submittedName>
        <fullName evidence="2">DNA-binding MarR family transcriptional regulator</fullName>
    </submittedName>
</protein>
<organism evidence="2 3">
    <name type="scientific">Silvibacterium bohemicum</name>
    <dbReference type="NCBI Taxonomy" id="1577686"/>
    <lineage>
        <taxon>Bacteria</taxon>
        <taxon>Pseudomonadati</taxon>
        <taxon>Acidobacteriota</taxon>
        <taxon>Terriglobia</taxon>
        <taxon>Terriglobales</taxon>
        <taxon>Acidobacteriaceae</taxon>
        <taxon>Silvibacterium</taxon>
    </lineage>
</organism>
<keyword evidence="3" id="KW-1185">Reference proteome</keyword>
<dbReference type="Proteomes" id="UP000538666">
    <property type="component" value="Unassembled WGS sequence"/>
</dbReference>
<name>A0A841JZW1_9BACT</name>
<evidence type="ECO:0000313" key="2">
    <source>
        <dbReference type="EMBL" id="MBB6144501.1"/>
    </source>
</evidence>
<dbReference type="InterPro" id="IPR000835">
    <property type="entry name" value="HTH_MarR-typ"/>
</dbReference>
<evidence type="ECO:0000259" key="1">
    <source>
        <dbReference type="SMART" id="SM00347"/>
    </source>
</evidence>
<gene>
    <name evidence="2" type="ORF">HNQ77_002453</name>
</gene>
<sequence length="152" mass="16570">MYTSNKPGSIPCACTTVKKLSRILGRHYDAALSDSGLNITQLAVMRCISRRAGEPLIRVADELELEKTSLYRALNPMIRDGWVVLADGPSTGSKTAKITKKGNRLLTSAGSGWDQIQNRIISSFGSKEYAAFMQELNRLADCVEQTSESAAD</sequence>
<dbReference type="InterPro" id="IPR005471">
    <property type="entry name" value="Tscrpt_reg_IclR_N"/>
</dbReference>
<dbReference type="Gene3D" id="1.10.10.10">
    <property type="entry name" value="Winged helix-like DNA-binding domain superfamily/Winged helix DNA-binding domain"/>
    <property type="match status" value="1"/>
</dbReference>
<dbReference type="InterPro" id="IPR036388">
    <property type="entry name" value="WH-like_DNA-bd_sf"/>
</dbReference>
<dbReference type="AlphaFoldDB" id="A0A841JZW1"/>
<dbReference type="EMBL" id="JACHEK010000004">
    <property type="protein sequence ID" value="MBB6144501.1"/>
    <property type="molecule type" value="Genomic_DNA"/>
</dbReference>
<comment type="caution">
    <text evidence="2">The sequence shown here is derived from an EMBL/GenBank/DDBJ whole genome shotgun (WGS) entry which is preliminary data.</text>
</comment>
<feature type="domain" description="HTH marR-type" evidence="1">
    <location>
        <begin position="30"/>
        <end position="129"/>
    </location>
</feature>
<proteinExistence type="predicted"/>
<dbReference type="GO" id="GO:0003677">
    <property type="term" value="F:DNA binding"/>
    <property type="evidence" value="ECO:0007669"/>
    <property type="project" value="UniProtKB-KW"/>
</dbReference>